<dbReference type="EC" id="2.1.1.223" evidence="6"/>
<dbReference type="InterPro" id="IPR007848">
    <property type="entry name" value="Small_mtfrase_dom"/>
</dbReference>
<dbReference type="RefSeq" id="WP_166399116.1">
    <property type="nucleotide sequence ID" value="NZ_JAANAS010000001.1"/>
</dbReference>
<dbReference type="AlphaFoldDB" id="A0A967AB83"/>
<gene>
    <name evidence="8" type="ORF">G7034_01155</name>
</gene>
<comment type="similarity">
    <text evidence="6">Belongs to the methyltransferase superfamily. tRNA (adenine-N(6)-)-methyltransferase family.</text>
</comment>
<keyword evidence="2 6" id="KW-0489">Methyltransferase</keyword>
<dbReference type="Pfam" id="PF05175">
    <property type="entry name" value="MTS"/>
    <property type="match status" value="1"/>
</dbReference>
<comment type="caution">
    <text evidence="8">The sequence shown here is derived from an EMBL/GenBank/DDBJ whole genome shotgun (WGS) entry which is preliminary data.</text>
</comment>
<protein>
    <recommendedName>
        <fullName evidence="6">tRNA1(Val) (adenine(37)-N6)-methyltransferase</fullName>
        <ecNumber evidence="6">2.1.1.223</ecNumber>
    </recommendedName>
    <alternativeName>
        <fullName evidence="6">tRNA m6A37 methyltransferase</fullName>
    </alternativeName>
</protein>
<comment type="catalytic activity">
    <reaction evidence="6">
        <text>adenosine(37) in tRNA1(Val) + S-adenosyl-L-methionine = N(6)-methyladenosine(37) in tRNA1(Val) + S-adenosyl-L-homocysteine + H(+)</text>
        <dbReference type="Rhea" id="RHEA:43160"/>
        <dbReference type="Rhea" id="RHEA-COMP:10369"/>
        <dbReference type="Rhea" id="RHEA-COMP:10370"/>
        <dbReference type="ChEBI" id="CHEBI:15378"/>
        <dbReference type="ChEBI" id="CHEBI:57856"/>
        <dbReference type="ChEBI" id="CHEBI:59789"/>
        <dbReference type="ChEBI" id="CHEBI:74411"/>
        <dbReference type="ChEBI" id="CHEBI:74449"/>
        <dbReference type="EC" id="2.1.1.223"/>
    </reaction>
</comment>
<keyword evidence="9" id="KW-1185">Reference proteome</keyword>
<evidence type="ECO:0000256" key="4">
    <source>
        <dbReference type="ARBA" id="ARBA00022691"/>
    </source>
</evidence>
<dbReference type="GO" id="GO:0016430">
    <property type="term" value="F:tRNA (adenine-N6)-methyltransferase activity"/>
    <property type="evidence" value="ECO:0007669"/>
    <property type="project" value="UniProtKB-UniRule"/>
</dbReference>
<dbReference type="GO" id="GO:0003676">
    <property type="term" value="F:nucleic acid binding"/>
    <property type="evidence" value="ECO:0007669"/>
    <property type="project" value="InterPro"/>
</dbReference>
<keyword evidence="3 6" id="KW-0808">Transferase</keyword>
<evidence type="ECO:0000256" key="1">
    <source>
        <dbReference type="ARBA" id="ARBA00022490"/>
    </source>
</evidence>
<dbReference type="Proteomes" id="UP000643701">
    <property type="component" value="Unassembled WGS sequence"/>
</dbReference>
<dbReference type="GO" id="GO:0032259">
    <property type="term" value="P:methylation"/>
    <property type="evidence" value="ECO:0007669"/>
    <property type="project" value="UniProtKB-KW"/>
</dbReference>
<sequence length="237" mass="27437">MAAIFRFKEFEVNQDQCAMKIGTDAVLLGAWINLNTHLYNSLDIGAGTGIIALQVAQRSNAQEIDALEVNDQAYEQCVENFENSPWNDRLFCYHASLQEFVDEMDATYNLIVSNPPFYEQTAKAINARNEARFTQHLSFQDLLFGVNQLLDEAGVFACVIPFQEQSKFIKLAKENNLFLHRICKVRGQPSSEFKRSLMEFKKHKPEEVQEEELTIELSRHNYTQEYINLTKDFYLKM</sequence>
<evidence type="ECO:0000256" key="2">
    <source>
        <dbReference type="ARBA" id="ARBA00022603"/>
    </source>
</evidence>
<dbReference type="PANTHER" id="PTHR47739:SF1">
    <property type="entry name" value="TRNA1(VAL) (ADENINE(37)-N6)-METHYLTRANSFERASE"/>
    <property type="match status" value="1"/>
</dbReference>
<dbReference type="InterPro" id="IPR002052">
    <property type="entry name" value="DNA_methylase_N6_adenine_CS"/>
</dbReference>
<comment type="subcellular location">
    <subcellularLocation>
        <location evidence="6">Cytoplasm</location>
    </subcellularLocation>
</comment>
<dbReference type="Gene3D" id="3.40.50.150">
    <property type="entry name" value="Vaccinia Virus protein VP39"/>
    <property type="match status" value="1"/>
</dbReference>
<keyword evidence="1 6" id="KW-0963">Cytoplasm</keyword>
<dbReference type="InterPro" id="IPR022882">
    <property type="entry name" value="tRNA_adenine-N6_MeTrfase"/>
</dbReference>
<evidence type="ECO:0000256" key="6">
    <source>
        <dbReference type="HAMAP-Rule" id="MF_01872"/>
    </source>
</evidence>
<dbReference type="GO" id="GO:0008033">
    <property type="term" value="P:tRNA processing"/>
    <property type="evidence" value="ECO:0007669"/>
    <property type="project" value="UniProtKB-UniRule"/>
</dbReference>
<accession>A0A967AB83</accession>
<feature type="domain" description="Methyltransferase small" evidence="7">
    <location>
        <begin position="38"/>
        <end position="127"/>
    </location>
</feature>
<evidence type="ECO:0000256" key="3">
    <source>
        <dbReference type="ARBA" id="ARBA00022679"/>
    </source>
</evidence>
<evidence type="ECO:0000313" key="8">
    <source>
        <dbReference type="EMBL" id="NGZ88856.1"/>
    </source>
</evidence>
<dbReference type="CDD" id="cd02440">
    <property type="entry name" value="AdoMet_MTases"/>
    <property type="match status" value="1"/>
</dbReference>
<dbReference type="EMBL" id="JAANAS010000001">
    <property type="protein sequence ID" value="NGZ88856.1"/>
    <property type="molecule type" value="Genomic_DNA"/>
</dbReference>
<dbReference type="PANTHER" id="PTHR47739">
    <property type="entry name" value="TRNA1(VAL) (ADENINE(37)-N6)-METHYLTRANSFERASE"/>
    <property type="match status" value="1"/>
</dbReference>
<keyword evidence="4 6" id="KW-0949">S-adenosyl-L-methionine</keyword>
<dbReference type="InterPro" id="IPR029063">
    <property type="entry name" value="SAM-dependent_MTases_sf"/>
</dbReference>
<organism evidence="8 9">
    <name type="scientific">Psychroflexus maritimus</name>
    <dbReference type="NCBI Taxonomy" id="2714865"/>
    <lineage>
        <taxon>Bacteria</taxon>
        <taxon>Pseudomonadati</taxon>
        <taxon>Bacteroidota</taxon>
        <taxon>Flavobacteriia</taxon>
        <taxon>Flavobacteriales</taxon>
        <taxon>Flavobacteriaceae</taxon>
        <taxon>Psychroflexus</taxon>
    </lineage>
</organism>
<dbReference type="GO" id="GO:0005737">
    <property type="term" value="C:cytoplasm"/>
    <property type="evidence" value="ECO:0007669"/>
    <property type="project" value="UniProtKB-SubCell"/>
</dbReference>
<dbReference type="PROSITE" id="PS00092">
    <property type="entry name" value="N6_MTASE"/>
    <property type="match status" value="1"/>
</dbReference>
<dbReference type="InterPro" id="IPR050210">
    <property type="entry name" value="tRNA_Adenine-N(6)_MTase"/>
</dbReference>
<dbReference type="SUPFAM" id="SSF53335">
    <property type="entry name" value="S-adenosyl-L-methionine-dependent methyltransferases"/>
    <property type="match status" value="1"/>
</dbReference>
<evidence type="ECO:0000256" key="5">
    <source>
        <dbReference type="ARBA" id="ARBA00022694"/>
    </source>
</evidence>
<evidence type="ECO:0000313" key="9">
    <source>
        <dbReference type="Proteomes" id="UP000643701"/>
    </source>
</evidence>
<evidence type="ECO:0000259" key="7">
    <source>
        <dbReference type="Pfam" id="PF05175"/>
    </source>
</evidence>
<keyword evidence="5 6" id="KW-0819">tRNA processing</keyword>
<proteinExistence type="inferred from homology"/>
<name>A0A967AB83_9FLAO</name>
<comment type="function">
    <text evidence="6">Specifically methylates the adenine in position 37 of tRNA(1)(Val) (anticodon cmo5UAC).</text>
</comment>
<dbReference type="HAMAP" id="MF_01872">
    <property type="entry name" value="tRNA_methyltr_YfiC"/>
    <property type="match status" value="1"/>
</dbReference>
<reference evidence="8" key="1">
    <citation type="submission" date="2020-03" db="EMBL/GenBank/DDBJ databases">
        <title>Psychroflexus Maritimus sp. nov., isolate from marine sediment.</title>
        <authorList>
            <person name="Zhong Y.-L."/>
        </authorList>
    </citation>
    <scope>NUCLEOTIDE SEQUENCE</scope>
    <source>
        <strain evidence="8">C1</strain>
    </source>
</reference>